<keyword evidence="2" id="KW-1185">Reference proteome</keyword>
<organism evidence="1 2">
    <name type="scientific">Lonchura striata</name>
    <name type="common">white-rumped munia</name>
    <dbReference type="NCBI Taxonomy" id="40157"/>
    <lineage>
        <taxon>Eukaryota</taxon>
        <taxon>Metazoa</taxon>
        <taxon>Chordata</taxon>
        <taxon>Craniata</taxon>
        <taxon>Vertebrata</taxon>
        <taxon>Euteleostomi</taxon>
        <taxon>Archelosauria</taxon>
        <taxon>Archosauria</taxon>
        <taxon>Dinosauria</taxon>
        <taxon>Saurischia</taxon>
        <taxon>Theropoda</taxon>
        <taxon>Coelurosauria</taxon>
        <taxon>Aves</taxon>
        <taxon>Neognathae</taxon>
        <taxon>Neoaves</taxon>
        <taxon>Telluraves</taxon>
        <taxon>Australaves</taxon>
        <taxon>Passeriformes</taxon>
        <taxon>Passeroidea</taxon>
        <taxon>Estrildidae</taxon>
        <taxon>Estrildinae</taxon>
        <taxon>Lonchura</taxon>
    </lineage>
</organism>
<dbReference type="AlphaFoldDB" id="A0A218UZI4"/>
<dbReference type="Proteomes" id="UP000197619">
    <property type="component" value="Unassembled WGS sequence"/>
</dbReference>
<comment type="caution">
    <text evidence="1">The sequence shown here is derived from an EMBL/GenBank/DDBJ whole genome shotgun (WGS) entry which is preliminary data.</text>
</comment>
<protein>
    <submittedName>
        <fullName evidence="1">Uncharacterized protein</fullName>
    </submittedName>
</protein>
<gene>
    <name evidence="1" type="ORF">RLOC_00014591</name>
</gene>
<evidence type="ECO:0000313" key="2">
    <source>
        <dbReference type="Proteomes" id="UP000197619"/>
    </source>
</evidence>
<reference evidence="1 2" key="1">
    <citation type="submission" date="2017-05" db="EMBL/GenBank/DDBJ databases">
        <title>Genome of assembly of the Bengalese finch, Lonchura striata domestica.</title>
        <authorList>
            <person name="Colquitt B.M."/>
            <person name="Brainard M.S."/>
        </authorList>
    </citation>
    <scope>NUCLEOTIDE SEQUENCE [LARGE SCALE GENOMIC DNA]</scope>
    <source>
        <strain evidence="1">White83orange57</strain>
    </source>
</reference>
<evidence type="ECO:0000313" key="1">
    <source>
        <dbReference type="EMBL" id="OWK59139.1"/>
    </source>
</evidence>
<name>A0A218UZI4_9PASE</name>
<sequence>MNQCGNKKHAMENSTNFVSKNWLCGKGANDPGKGCLSQYHKLQGKMYWLSMQEAAKQRCKDIVDILKNYGGKEKFTSALTYILPE</sequence>
<accession>A0A218UZI4</accession>
<proteinExistence type="predicted"/>
<dbReference type="EMBL" id="MUZQ01000084">
    <property type="protein sequence ID" value="OWK59139.1"/>
    <property type="molecule type" value="Genomic_DNA"/>
</dbReference>